<dbReference type="Pfam" id="PF00356">
    <property type="entry name" value="LacI"/>
    <property type="match status" value="1"/>
</dbReference>
<dbReference type="PROSITE" id="PS50932">
    <property type="entry name" value="HTH_LACI_2"/>
    <property type="match status" value="1"/>
</dbReference>
<evidence type="ECO:0000256" key="1">
    <source>
        <dbReference type="ARBA" id="ARBA00023015"/>
    </source>
</evidence>
<dbReference type="PROSITE" id="PS00356">
    <property type="entry name" value="HTH_LACI_1"/>
    <property type="match status" value="1"/>
</dbReference>
<dbReference type="InterPro" id="IPR000843">
    <property type="entry name" value="HTH_LacI"/>
</dbReference>
<evidence type="ECO:0000256" key="3">
    <source>
        <dbReference type="ARBA" id="ARBA00023163"/>
    </source>
</evidence>
<feature type="domain" description="HTH lacI-type" evidence="4">
    <location>
        <begin position="10"/>
        <end position="64"/>
    </location>
</feature>
<dbReference type="Gene3D" id="1.10.260.40">
    <property type="entry name" value="lambda repressor-like DNA-binding domains"/>
    <property type="match status" value="1"/>
</dbReference>
<dbReference type="InterPro" id="IPR046335">
    <property type="entry name" value="LacI/GalR-like_sensor"/>
</dbReference>
<name>A0A941ITI9_9ACTN</name>
<keyword evidence="3" id="KW-0804">Transcription</keyword>
<comment type="caution">
    <text evidence="5">The sequence shown here is derived from an EMBL/GenBank/DDBJ whole genome shotgun (WGS) entry which is preliminary data.</text>
</comment>
<protein>
    <submittedName>
        <fullName evidence="5">LacI family DNA-binding transcriptional regulator</fullName>
    </submittedName>
</protein>
<dbReference type="AlphaFoldDB" id="A0A941ITI9"/>
<dbReference type="SUPFAM" id="SSF47413">
    <property type="entry name" value="lambda repressor-like DNA-binding domains"/>
    <property type="match status" value="1"/>
</dbReference>
<evidence type="ECO:0000259" key="4">
    <source>
        <dbReference type="PROSITE" id="PS50932"/>
    </source>
</evidence>
<reference evidence="5" key="1">
    <citation type="submission" date="2021-04" db="EMBL/GenBank/DDBJ databases">
        <title>Genome based classification of Actinospica acidithermotolerans sp. nov., an actinobacterium isolated from an Indonesian hot spring.</title>
        <authorList>
            <person name="Kusuma A.B."/>
            <person name="Putra K.E."/>
            <person name="Nafisah S."/>
            <person name="Loh J."/>
            <person name="Nouioui I."/>
            <person name="Goodfellow M."/>
        </authorList>
    </citation>
    <scope>NUCLEOTIDE SEQUENCE</scope>
    <source>
        <strain evidence="5">CSCA 57</strain>
    </source>
</reference>
<proteinExistence type="predicted"/>
<accession>A0A941ITI9</accession>
<dbReference type="SUPFAM" id="SSF53822">
    <property type="entry name" value="Periplasmic binding protein-like I"/>
    <property type="match status" value="1"/>
</dbReference>
<dbReference type="InterPro" id="IPR028082">
    <property type="entry name" value="Peripla_BP_I"/>
</dbReference>
<dbReference type="CDD" id="cd01574">
    <property type="entry name" value="PBP1_LacI"/>
    <property type="match status" value="1"/>
</dbReference>
<evidence type="ECO:0000313" key="6">
    <source>
        <dbReference type="Proteomes" id="UP000675781"/>
    </source>
</evidence>
<dbReference type="SMART" id="SM00354">
    <property type="entry name" value="HTH_LACI"/>
    <property type="match status" value="1"/>
</dbReference>
<dbReference type="Proteomes" id="UP000675781">
    <property type="component" value="Unassembled WGS sequence"/>
</dbReference>
<dbReference type="GO" id="GO:0003700">
    <property type="term" value="F:DNA-binding transcription factor activity"/>
    <property type="evidence" value="ECO:0007669"/>
    <property type="project" value="TreeGrafter"/>
</dbReference>
<dbReference type="PANTHER" id="PTHR30146:SF109">
    <property type="entry name" value="HTH-TYPE TRANSCRIPTIONAL REGULATOR GALS"/>
    <property type="match status" value="1"/>
</dbReference>
<dbReference type="Gene3D" id="3.40.50.2300">
    <property type="match status" value="2"/>
</dbReference>
<dbReference type="GO" id="GO:0000976">
    <property type="term" value="F:transcription cis-regulatory region binding"/>
    <property type="evidence" value="ECO:0007669"/>
    <property type="project" value="TreeGrafter"/>
</dbReference>
<evidence type="ECO:0000256" key="2">
    <source>
        <dbReference type="ARBA" id="ARBA00023125"/>
    </source>
</evidence>
<sequence>MQSTGSGRAPVMADVAQAAGVSHQTVSRVLNDHPNVKPATRDRVLAAIRELGYRPNVAARALVTRRTRTLGVVSFNTTLYGPASMLYGIEQAAKDLDYFVAVAALAALDRRSVLDAVDRLRDQAVEGLIVIAPQTSAVNALSQVRSDLPLVAVGCGTHAALSSVAVDNEAGAERATSYLLDLGHRTVHHVAGPRSWLDAQEREVGWRRALSARGAAQPEPFVGGDWSSRTGYELGRELAARAHDPRDPITALFCANDHMALGLLRAVQQAGLRVPEDLSLIGFDDIPEAEYFGPPLTTIRQDFDELGRRALGTLIELVDLNAGGGPAPRNAPRVTIGPGLVVRASTAPPRAGAA</sequence>
<evidence type="ECO:0000313" key="5">
    <source>
        <dbReference type="EMBL" id="MBR7834401.1"/>
    </source>
</evidence>
<dbReference type="CDD" id="cd01392">
    <property type="entry name" value="HTH_LacI"/>
    <property type="match status" value="1"/>
</dbReference>
<dbReference type="RefSeq" id="WP_212528921.1">
    <property type="nucleotide sequence ID" value="NZ_JAGSOG010000057.1"/>
</dbReference>
<dbReference type="Pfam" id="PF13377">
    <property type="entry name" value="Peripla_BP_3"/>
    <property type="match status" value="1"/>
</dbReference>
<dbReference type="EMBL" id="JAGSOG010000057">
    <property type="protein sequence ID" value="MBR7834401.1"/>
    <property type="molecule type" value="Genomic_DNA"/>
</dbReference>
<keyword evidence="2 5" id="KW-0238">DNA-binding</keyword>
<keyword evidence="1" id="KW-0805">Transcription regulation</keyword>
<organism evidence="5 6">
    <name type="scientific">Actinospica durhamensis</name>
    <dbReference type="NCBI Taxonomy" id="1508375"/>
    <lineage>
        <taxon>Bacteria</taxon>
        <taxon>Bacillati</taxon>
        <taxon>Actinomycetota</taxon>
        <taxon>Actinomycetes</taxon>
        <taxon>Catenulisporales</taxon>
        <taxon>Actinospicaceae</taxon>
        <taxon>Actinospica</taxon>
    </lineage>
</organism>
<keyword evidence="6" id="KW-1185">Reference proteome</keyword>
<gene>
    <name evidence="5" type="ORF">KDL01_14090</name>
</gene>
<dbReference type="PANTHER" id="PTHR30146">
    <property type="entry name" value="LACI-RELATED TRANSCRIPTIONAL REPRESSOR"/>
    <property type="match status" value="1"/>
</dbReference>
<dbReference type="InterPro" id="IPR010982">
    <property type="entry name" value="Lambda_DNA-bd_dom_sf"/>
</dbReference>